<dbReference type="EMBL" id="CAJGYO010000009">
    <property type="protein sequence ID" value="CAD6252392.1"/>
    <property type="molecule type" value="Genomic_DNA"/>
</dbReference>
<keyword evidence="2" id="KW-1185">Reference proteome</keyword>
<proteinExistence type="predicted"/>
<accession>A0A811Q0I0</accession>
<dbReference type="Proteomes" id="UP000604825">
    <property type="component" value="Unassembled WGS sequence"/>
</dbReference>
<dbReference type="PANTHER" id="PTHR47169:SF2">
    <property type="entry name" value="OS01G0541250 PROTEIN"/>
    <property type="match status" value="1"/>
</dbReference>
<name>A0A811Q0I0_9POAL</name>
<evidence type="ECO:0000313" key="2">
    <source>
        <dbReference type="Proteomes" id="UP000604825"/>
    </source>
</evidence>
<organism evidence="1 2">
    <name type="scientific">Miscanthus lutarioriparius</name>
    <dbReference type="NCBI Taxonomy" id="422564"/>
    <lineage>
        <taxon>Eukaryota</taxon>
        <taxon>Viridiplantae</taxon>
        <taxon>Streptophyta</taxon>
        <taxon>Embryophyta</taxon>
        <taxon>Tracheophyta</taxon>
        <taxon>Spermatophyta</taxon>
        <taxon>Magnoliopsida</taxon>
        <taxon>Liliopsida</taxon>
        <taxon>Poales</taxon>
        <taxon>Poaceae</taxon>
        <taxon>PACMAD clade</taxon>
        <taxon>Panicoideae</taxon>
        <taxon>Andropogonodae</taxon>
        <taxon>Andropogoneae</taxon>
        <taxon>Saccharinae</taxon>
        <taxon>Miscanthus</taxon>
    </lineage>
</organism>
<dbReference type="InterPro" id="IPR036397">
    <property type="entry name" value="RNaseH_sf"/>
</dbReference>
<dbReference type="PANTHER" id="PTHR47169">
    <property type="entry name" value="OS01G0541250 PROTEIN"/>
    <property type="match status" value="1"/>
</dbReference>
<evidence type="ECO:0008006" key="3">
    <source>
        <dbReference type="Google" id="ProtNLM"/>
    </source>
</evidence>
<evidence type="ECO:0000313" key="1">
    <source>
        <dbReference type="EMBL" id="CAD6252392.1"/>
    </source>
</evidence>
<reference evidence="1" key="1">
    <citation type="submission" date="2020-10" db="EMBL/GenBank/DDBJ databases">
        <authorList>
            <person name="Han B."/>
            <person name="Lu T."/>
            <person name="Zhao Q."/>
            <person name="Huang X."/>
            <person name="Zhao Y."/>
        </authorList>
    </citation>
    <scope>NUCLEOTIDE SEQUENCE</scope>
</reference>
<protein>
    <recommendedName>
        <fullName evidence="3">Transposase</fullName>
    </recommendedName>
</protein>
<dbReference type="Gene3D" id="3.30.420.10">
    <property type="entry name" value="Ribonuclease H-like superfamily/Ribonuclease H"/>
    <property type="match status" value="1"/>
</dbReference>
<sequence length="175" mass="20139">MNVDRQTMRSYMITKLFEAIRIRWPREDANEIIWIQQDNAPSHIHADDPDFKTAVAHTGLDIRIMNQPSNSPDMNCLDLGFFASLQSMTDRTTSRNMDDIIANVINEYEHYNPVILNRVFLTLQGCMIEVMKDNGGNRYKIPHMNKPRLEAAGMLPKSLSCDREIVQKAIESLND</sequence>
<comment type="caution">
    <text evidence="1">The sequence shown here is derived from an EMBL/GenBank/DDBJ whole genome shotgun (WGS) entry which is preliminary data.</text>
</comment>
<gene>
    <name evidence="1" type="ORF">NCGR_LOCUS36044</name>
</gene>
<dbReference type="AlphaFoldDB" id="A0A811Q0I0"/>
<dbReference type="GO" id="GO:0003676">
    <property type="term" value="F:nucleic acid binding"/>
    <property type="evidence" value="ECO:0007669"/>
    <property type="project" value="InterPro"/>
</dbReference>
<dbReference type="OrthoDB" id="672555at2759"/>